<keyword evidence="3" id="KW-1185">Reference proteome</keyword>
<keyword evidence="1" id="KW-0472">Membrane</keyword>
<dbReference type="PROSITE" id="PS00409">
    <property type="entry name" value="PROKAR_NTER_METHYL"/>
    <property type="match status" value="1"/>
</dbReference>
<dbReference type="STRING" id="690879.TSACC_3521"/>
<organism evidence="2 3">
    <name type="scientific">Terrimicrobium sacchariphilum</name>
    <dbReference type="NCBI Taxonomy" id="690879"/>
    <lineage>
        <taxon>Bacteria</taxon>
        <taxon>Pseudomonadati</taxon>
        <taxon>Verrucomicrobiota</taxon>
        <taxon>Terrimicrobiia</taxon>
        <taxon>Terrimicrobiales</taxon>
        <taxon>Terrimicrobiaceae</taxon>
        <taxon>Terrimicrobium</taxon>
    </lineage>
</organism>
<name>A0A146GD23_TERSA</name>
<feature type="transmembrane region" description="Helical" evidence="1">
    <location>
        <begin position="20"/>
        <end position="41"/>
    </location>
</feature>
<dbReference type="InParanoid" id="A0A146GD23"/>
<proteinExistence type="predicted"/>
<dbReference type="InterPro" id="IPR012902">
    <property type="entry name" value="N_methyl_site"/>
</dbReference>
<dbReference type="EMBL" id="BDCO01000003">
    <property type="protein sequence ID" value="GAT35455.1"/>
    <property type="molecule type" value="Genomic_DNA"/>
</dbReference>
<dbReference type="AlphaFoldDB" id="A0A146GD23"/>
<dbReference type="InterPro" id="IPR019839">
    <property type="entry name" value="Verru/Chthon_C"/>
</dbReference>
<evidence type="ECO:0000313" key="3">
    <source>
        <dbReference type="Proteomes" id="UP000076023"/>
    </source>
</evidence>
<comment type="caution">
    <text evidence="2">The sequence shown here is derived from an EMBL/GenBank/DDBJ whole genome shotgun (WGS) entry which is preliminary data.</text>
</comment>
<sequence>MRFKWQPAEGKTLHPAGFTLLEILAAVTLLAMILVMTGSIISSSSRAWRQANAKIETFQDARAAFDVMTGRLSRATLNTYWDYYDSARKPFRLSSSPATFVPDQYGRYSDLHFLCGPASSLITGMPPGISAVATQAVFFIAPTGLSSNADYSALPGLLSACGYFVGFGHDDASKPGFLSTPSRYRWRLMELSAPAEKLSVFTTSSGDSWATTPLSQGQVRAVAENVIALVVWPKLSAQDDPTGTQISSDYAYDSRTSGSWSGTPPRQPAQAHQLPPNLQLTLVVIDEISARRIEKGSAPPTEITTALSGLFTNNVTQYADDLKKLQDRLAASNIGYRVFSTTVSLRESKWSP</sequence>
<keyword evidence="1" id="KW-0812">Transmembrane</keyword>
<keyword evidence="1" id="KW-1133">Transmembrane helix</keyword>
<accession>A0A146GD23</accession>
<protein>
    <submittedName>
        <fullName evidence="2">Verru_Chthon cassette protein C</fullName>
    </submittedName>
</protein>
<evidence type="ECO:0000256" key="1">
    <source>
        <dbReference type="SAM" id="Phobius"/>
    </source>
</evidence>
<reference evidence="3" key="1">
    <citation type="journal article" date="2017" name="Genome Announc.">
        <title>Draft Genome Sequence of Terrimicrobium sacchariphilum NM-5T, a Facultative Anaerobic Soil Bacterium of the Class Spartobacteria.</title>
        <authorList>
            <person name="Qiu Y.L."/>
            <person name="Tourlousse D.M."/>
            <person name="Matsuura N."/>
            <person name="Ohashi A."/>
            <person name="Sekiguchi Y."/>
        </authorList>
    </citation>
    <scope>NUCLEOTIDE SEQUENCE [LARGE SCALE GENOMIC DNA]</scope>
    <source>
        <strain evidence="3">NM-5</strain>
    </source>
</reference>
<dbReference type="NCBIfam" id="TIGR02532">
    <property type="entry name" value="IV_pilin_GFxxxE"/>
    <property type="match status" value="1"/>
</dbReference>
<evidence type="ECO:0000313" key="2">
    <source>
        <dbReference type="EMBL" id="GAT35455.1"/>
    </source>
</evidence>
<dbReference type="Proteomes" id="UP000076023">
    <property type="component" value="Unassembled WGS sequence"/>
</dbReference>
<gene>
    <name evidence="2" type="ORF">TSACC_3521</name>
</gene>
<dbReference type="RefSeq" id="WP_075081261.1">
    <property type="nucleotide sequence ID" value="NZ_BDCO01000003.1"/>
</dbReference>
<dbReference type="NCBIfam" id="TIGR02599">
    <property type="entry name" value="Verru_Chthon cassette protein C"/>
    <property type="match status" value="1"/>
</dbReference>